<feature type="compositionally biased region" description="Low complexity" evidence="1">
    <location>
        <begin position="238"/>
        <end position="256"/>
    </location>
</feature>
<protein>
    <submittedName>
        <fullName evidence="2">Uncharacterized protein</fullName>
    </submittedName>
</protein>
<reference evidence="2" key="1">
    <citation type="submission" date="2023-10" db="EMBL/GenBank/DDBJ databases">
        <authorList>
            <person name="Chen Y."/>
            <person name="Shah S."/>
            <person name="Dougan E. K."/>
            <person name="Thang M."/>
            <person name="Chan C."/>
        </authorList>
    </citation>
    <scope>NUCLEOTIDE SEQUENCE [LARGE SCALE GENOMIC DNA]</scope>
</reference>
<comment type="caution">
    <text evidence="2">The sequence shown here is derived from an EMBL/GenBank/DDBJ whole genome shotgun (WGS) entry which is preliminary data.</text>
</comment>
<evidence type="ECO:0000256" key="1">
    <source>
        <dbReference type="SAM" id="MobiDB-lite"/>
    </source>
</evidence>
<accession>A0ABN9RR86</accession>
<dbReference type="Proteomes" id="UP001189429">
    <property type="component" value="Unassembled WGS sequence"/>
</dbReference>
<keyword evidence="3" id="KW-1185">Reference proteome</keyword>
<name>A0ABN9RR86_9DINO</name>
<evidence type="ECO:0000313" key="3">
    <source>
        <dbReference type="Proteomes" id="UP001189429"/>
    </source>
</evidence>
<dbReference type="EMBL" id="CAUYUJ010007058">
    <property type="protein sequence ID" value="CAK0819432.1"/>
    <property type="molecule type" value="Genomic_DNA"/>
</dbReference>
<feature type="region of interest" description="Disordered" evidence="1">
    <location>
        <begin position="233"/>
        <end position="262"/>
    </location>
</feature>
<gene>
    <name evidence="2" type="ORF">PCOR1329_LOCUS21427</name>
</gene>
<sequence length="262" mass="29056">MHVRSLFARAASCRRFCLVGHILVLVWPRREGPKPAARRATPGGLRARAGRAAELPELRARLNEKTDSGSYVILRAARAARLGARAGRLSRVVKVLRFLRPQADEGGADQVQVAKVISSKLQDALSTRVAFLTICVAVVLPIFKMFEYPEMDDSLQAWVQMISSDVDAYMTTSTTASMQALMSELDRFASFYEGSPYGPFDVCYGKEGIAQSFTCKKSVLPLPFTSAFHAPVRTRGPPSWRWSTATSRSSTTCRPSPRWRRP</sequence>
<organism evidence="2 3">
    <name type="scientific">Prorocentrum cordatum</name>
    <dbReference type="NCBI Taxonomy" id="2364126"/>
    <lineage>
        <taxon>Eukaryota</taxon>
        <taxon>Sar</taxon>
        <taxon>Alveolata</taxon>
        <taxon>Dinophyceae</taxon>
        <taxon>Prorocentrales</taxon>
        <taxon>Prorocentraceae</taxon>
        <taxon>Prorocentrum</taxon>
    </lineage>
</organism>
<proteinExistence type="predicted"/>
<evidence type="ECO:0000313" key="2">
    <source>
        <dbReference type="EMBL" id="CAK0819432.1"/>
    </source>
</evidence>